<keyword evidence="1" id="KW-0460">Magnesium</keyword>
<dbReference type="InterPro" id="IPR025877">
    <property type="entry name" value="MobA-like_NTP_Trfase"/>
</dbReference>
<keyword evidence="4" id="KW-1185">Reference proteome</keyword>
<dbReference type="AlphaFoldDB" id="A0A017HJF5"/>
<keyword evidence="3" id="KW-0548">Nucleotidyltransferase</keyword>
<accession>A0A017HJF5</accession>
<comment type="caution">
    <text evidence="3">The sequence shown here is derived from an EMBL/GenBank/DDBJ whole genome shotgun (WGS) entry which is preliminary data.</text>
</comment>
<sequence>MVSVRAPDWREGLAASLRAGVNALPGGSRGVVVFLGDMPLVPPSAAGLLIAALENGAIGAEMRFSGRPAHPVAFGRALFDDLRSLKGDRGGRHLLSDHDKTVRVETLDAGAVFDIDHVEDMARLEPWP</sequence>
<keyword evidence="3" id="KW-0808">Transferase</keyword>
<organism evidence="3 4">
    <name type="scientific">Rubellimicrobium mesophilum DSM 19309</name>
    <dbReference type="NCBI Taxonomy" id="442562"/>
    <lineage>
        <taxon>Bacteria</taxon>
        <taxon>Pseudomonadati</taxon>
        <taxon>Pseudomonadota</taxon>
        <taxon>Alphaproteobacteria</taxon>
        <taxon>Rhodobacterales</taxon>
        <taxon>Roseobacteraceae</taxon>
        <taxon>Rubellimicrobium</taxon>
    </lineage>
</organism>
<evidence type="ECO:0000256" key="1">
    <source>
        <dbReference type="ARBA" id="ARBA00022842"/>
    </source>
</evidence>
<dbReference type="SUPFAM" id="SSF53448">
    <property type="entry name" value="Nucleotide-diphospho-sugar transferases"/>
    <property type="match status" value="1"/>
</dbReference>
<reference evidence="3 4" key="1">
    <citation type="submission" date="2013-02" db="EMBL/GenBank/DDBJ databases">
        <authorList>
            <person name="Fiebig A."/>
            <person name="Goeker M."/>
            <person name="Klenk H.-P.P."/>
        </authorList>
    </citation>
    <scope>NUCLEOTIDE SEQUENCE [LARGE SCALE GENOMIC DNA]</scope>
    <source>
        <strain evidence="3 4">DSM 19309</strain>
    </source>
</reference>
<dbReference type="GO" id="GO:0016779">
    <property type="term" value="F:nucleotidyltransferase activity"/>
    <property type="evidence" value="ECO:0007669"/>
    <property type="project" value="UniProtKB-KW"/>
</dbReference>
<evidence type="ECO:0000259" key="2">
    <source>
        <dbReference type="Pfam" id="PF12804"/>
    </source>
</evidence>
<proteinExistence type="predicted"/>
<evidence type="ECO:0000313" key="3">
    <source>
        <dbReference type="EMBL" id="EYD74298.1"/>
    </source>
</evidence>
<dbReference type="Gene3D" id="3.90.550.10">
    <property type="entry name" value="Spore Coat Polysaccharide Biosynthesis Protein SpsA, Chain A"/>
    <property type="match status" value="1"/>
</dbReference>
<dbReference type="HOGENOM" id="CLU_2035618_0_0_5"/>
<dbReference type="Proteomes" id="UP000019666">
    <property type="component" value="Unassembled WGS sequence"/>
</dbReference>
<dbReference type="InterPro" id="IPR029044">
    <property type="entry name" value="Nucleotide-diphossugar_trans"/>
</dbReference>
<feature type="domain" description="MobA-like NTP transferase" evidence="2">
    <location>
        <begin position="4"/>
        <end position="100"/>
    </location>
</feature>
<gene>
    <name evidence="3" type="ORF">Rumeso_04162</name>
</gene>
<dbReference type="STRING" id="442562.Rumeso_04162"/>
<name>A0A017HJF5_9RHOB</name>
<dbReference type="EMBL" id="AOSK01000118">
    <property type="protein sequence ID" value="EYD74298.1"/>
    <property type="molecule type" value="Genomic_DNA"/>
</dbReference>
<dbReference type="PANTHER" id="PTHR43777:SF1">
    <property type="entry name" value="MOLYBDENUM COFACTOR CYTIDYLYLTRANSFERASE"/>
    <property type="match status" value="1"/>
</dbReference>
<protein>
    <submittedName>
        <fullName evidence="3">Molybdopterin biosynthesis protein MoeA / CTP:molybdopterin cytidylyltransferase</fullName>
    </submittedName>
</protein>
<dbReference type="PANTHER" id="PTHR43777">
    <property type="entry name" value="MOLYBDENUM COFACTOR CYTIDYLYLTRANSFERASE"/>
    <property type="match status" value="1"/>
</dbReference>
<dbReference type="Pfam" id="PF12804">
    <property type="entry name" value="NTP_transf_3"/>
    <property type="match status" value="1"/>
</dbReference>
<evidence type="ECO:0000313" key="4">
    <source>
        <dbReference type="Proteomes" id="UP000019666"/>
    </source>
</evidence>